<evidence type="ECO:0000313" key="4">
    <source>
        <dbReference type="Proteomes" id="UP000236161"/>
    </source>
</evidence>
<proteinExistence type="predicted"/>
<gene>
    <name evidence="3" type="ORF">AXF42_Ash011619</name>
</gene>
<dbReference type="GO" id="GO:0016301">
    <property type="term" value="F:kinase activity"/>
    <property type="evidence" value="ECO:0007669"/>
    <property type="project" value="UniProtKB-KW"/>
</dbReference>
<dbReference type="STRING" id="1088818.A0A2I0BB46"/>
<comment type="subcellular location">
    <subcellularLocation>
        <location evidence="1">Membrane</location>
        <topology evidence="1">Single-pass membrane protein</topology>
    </subcellularLocation>
</comment>
<evidence type="ECO:0000259" key="2">
    <source>
        <dbReference type="Pfam" id="PF12819"/>
    </source>
</evidence>
<organism evidence="3 4">
    <name type="scientific">Apostasia shenzhenica</name>
    <dbReference type="NCBI Taxonomy" id="1088818"/>
    <lineage>
        <taxon>Eukaryota</taxon>
        <taxon>Viridiplantae</taxon>
        <taxon>Streptophyta</taxon>
        <taxon>Embryophyta</taxon>
        <taxon>Tracheophyta</taxon>
        <taxon>Spermatophyta</taxon>
        <taxon>Magnoliopsida</taxon>
        <taxon>Liliopsida</taxon>
        <taxon>Asparagales</taxon>
        <taxon>Orchidaceae</taxon>
        <taxon>Apostasioideae</taxon>
        <taxon>Apostasia</taxon>
    </lineage>
</organism>
<reference evidence="3 4" key="1">
    <citation type="journal article" date="2017" name="Nature">
        <title>The Apostasia genome and the evolution of orchids.</title>
        <authorList>
            <person name="Zhang G.Q."/>
            <person name="Liu K.W."/>
            <person name="Li Z."/>
            <person name="Lohaus R."/>
            <person name="Hsiao Y.Y."/>
            <person name="Niu S.C."/>
            <person name="Wang J.Y."/>
            <person name="Lin Y.C."/>
            <person name="Xu Q."/>
            <person name="Chen L.J."/>
            <person name="Yoshida K."/>
            <person name="Fujiwara S."/>
            <person name="Wang Z.W."/>
            <person name="Zhang Y.Q."/>
            <person name="Mitsuda N."/>
            <person name="Wang M."/>
            <person name="Liu G.H."/>
            <person name="Pecoraro L."/>
            <person name="Huang H.X."/>
            <person name="Xiao X.J."/>
            <person name="Lin M."/>
            <person name="Wu X.Y."/>
            <person name="Wu W.L."/>
            <person name="Chen Y.Y."/>
            <person name="Chang S.B."/>
            <person name="Sakamoto S."/>
            <person name="Ohme-Takagi M."/>
            <person name="Yagi M."/>
            <person name="Zeng S.J."/>
            <person name="Shen C.Y."/>
            <person name="Yeh C.M."/>
            <person name="Luo Y.B."/>
            <person name="Tsai W.C."/>
            <person name="Van de Peer Y."/>
            <person name="Liu Z.J."/>
        </authorList>
    </citation>
    <scope>NUCLEOTIDE SEQUENCE [LARGE SCALE GENOMIC DNA]</scope>
    <source>
        <strain evidence="4">cv. Shenzhen</strain>
        <tissue evidence="3">Stem</tissue>
    </source>
</reference>
<dbReference type="GO" id="GO:0016020">
    <property type="term" value="C:membrane"/>
    <property type="evidence" value="ECO:0007669"/>
    <property type="project" value="UniProtKB-SubCell"/>
</dbReference>
<dbReference type="PANTHER" id="PTHR45631">
    <property type="entry name" value="OS07G0107800 PROTEIN-RELATED"/>
    <property type="match status" value="1"/>
</dbReference>
<dbReference type="InterPro" id="IPR024788">
    <property type="entry name" value="Malectin-like_Carb-bd_dom"/>
</dbReference>
<dbReference type="OrthoDB" id="1394818at2759"/>
<evidence type="ECO:0000313" key="3">
    <source>
        <dbReference type="EMBL" id="PKA65017.1"/>
    </source>
</evidence>
<dbReference type="Gene3D" id="2.60.120.430">
    <property type="entry name" value="Galactose-binding lectin"/>
    <property type="match status" value="1"/>
</dbReference>
<keyword evidence="3" id="KW-0418">Kinase</keyword>
<dbReference type="Proteomes" id="UP000236161">
    <property type="component" value="Unassembled WGS sequence"/>
</dbReference>
<feature type="domain" description="Malectin-like" evidence="2">
    <location>
        <begin position="99"/>
        <end position="416"/>
    </location>
</feature>
<name>A0A2I0BB46_9ASPA</name>
<accession>A0A2I0BB46</accession>
<dbReference type="AlphaFoldDB" id="A0A2I0BB46"/>
<sequence length="446" mass="49521">MQSAVSRQPSAVRRQRRHRLRVLPTFLFYSSHLYPRPFPLKRCRLPPSGSSSSSCPLSSAPSNPKRQQFEVFSFLSSSRRSSLFLSARFYLCKTLGILLNCGASVATEAAGGLMWLPDYAFIASGTSRNLSLPGLLSTISTLRSFQIGAHRRRKFCYLIPVFRGSRYLVRTTYFYGGINGAGSPPVFDQIVDGTFWTVVNTTADYAAGAASSYEGVFLARGTKMRVCVAGNDYTDSDLFINTVEMIVLENSVYNATDFTKNALGLIARSRFGYDGAIVRYPDDRFDRYWLPYIGNFTVAQNNHSVSVSGFWNLPPANVFDTALTSVGDNRLELQWPPISLPSSSYYIALYFADTSLGNSRTFDVFLNGYTFYDKLEVTPSGLTVFTSQWNLSGFTTITLLSGSILPPIINAGEIFGILSLGQITATRDGRDAKLQILLYVVIEFFF</sequence>
<dbReference type="EMBL" id="KZ451899">
    <property type="protein sequence ID" value="PKA65017.1"/>
    <property type="molecule type" value="Genomic_DNA"/>
</dbReference>
<evidence type="ECO:0000256" key="1">
    <source>
        <dbReference type="ARBA" id="ARBA00004167"/>
    </source>
</evidence>
<keyword evidence="4" id="KW-1185">Reference proteome</keyword>
<protein>
    <submittedName>
        <fullName evidence="3">Putative LRR receptor-like serine/threonine-protein kinase</fullName>
    </submittedName>
</protein>
<keyword evidence="3" id="KW-0808">Transferase</keyword>
<keyword evidence="3" id="KW-0675">Receptor</keyword>
<dbReference type="PANTHER" id="PTHR45631:SF3">
    <property type="entry name" value="OS05G0393100 PROTEIN"/>
    <property type="match status" value="1"/>
</dbReference>
<dbReference type="Pfam" id="PF12819">
    <property type="entry name" value="Malectin_like"/>
    <property type="match status" value="1"/>
</dbReference>